<evidence type="ECO:0000313" key="3">
    <source>
        <dbReference type="Proteomes" id="UP000441585"/>
    </source>
</evidence>
<dbReference type="EMBL" id="WKKF01000001">
    <property type="protein sequence ID" value="MRX52894.1"/>
    <property type="molecule type" value="Genomic_DNA"/>
</dbReference>
<keyword evidence="3" id="KW-1185">Reference proteome</keyword>
<proteinExistence type="predicted"/>
<dbReference type="InterPro" id="IPR009293">
    <property type="entry name" value="UPF0478"/>
</dbReference>
<organism evidence="2 3">
    <name type="scientific">Metabacillus idriensis</name>
    <dbReference type="NCBI Taxonomy" id="324768"/>
    <lineage>
        <taxon>Bacteria</taxon>
        <taxon>Bacillati</taxon>
        <taxon>Bacillota</taxon>
        <taxon>Bacilli</taxon>
        <taxon>Bacillales</taxon>
        <taxon>Bacillaceae</taxon>
        <taxon>Metabacillus</taxon>
    </lineage>
</organism>
<protein>
    <submittedName>
        <fullName evidence="2">DUF948 domain-containing protein</fullName>
    </submittedName>
</protein>
<dbReference type="Pfam" id="PF06103">
    <property type="entry name" value="DUF948"/>
    <property type="match status" value="1"/>
</dbReference>
<dbReference type="AlphaFoldDB" id="A0A6I2M6C1"/>
<dbReference type="SUPFAM" id="SSF58104">
    <property type="entry name" value="Methyl-accepting chemotaxis protein (MCP) signaling domain"/>
    <property type="match status" value="1"/>
</dbReference>
<keyword evidence="1" id="KW-0175">Coiled coil</keyword>
<name>A0A6I2M6C1_9BACI</name>
<evidence type="ECO:0000313" key="2">
    <source>
        <dbReference type="EMBL" id="MRX52894.1"/>
    </source>
</evidence>
<dbReference type="RefSeq" id="WP_070875058.1">
    <property type="nucleotide sequence ID" value="NZ_CAJFZX010000002.1"/>
</dbReference>
<dbReference type="PANTHER" id="PTHR40070">
    <property type="entry name" value="UPF0478 PROTEIN YTXG"/>
    <property type="match status" value="1"/>
</dbReference>
<dbReference type="Proteomes" id="UP000441585">
    <property type="component" value="Unassembled WGS sequence"/>
</dbReference>
<reference evidence="2 3" key="1">
    <citation type="submission" date="2019-11" db="EMBL/GenBank/DDBJ databases">
        <title>Bacillus idriensis genome.</title>
        <authorList>
            <person name="Konopka E.N."/>
            <person name="Newman J.D."/>
        </authorList>
    </citation>
    <scope>NUCLEOTIDE SEQUENCE [LARGE SCALE GENOMIC DNA]</scope>
    <source>
        <strain evidence="2 3">DSM 19097</strain>
    </source>
</reference>
<sequence>MLIKLSVAGASGAFIFLAVNLVGTLKKGMVTLDETNKTLAEVRNAVNSLTEEAEQLIHTANQITVDVKGKIKTVDPLLESAQDVGEMIHNVTSSIKQVGAVFGGKRPPRTEISVNEPPVRIKGPVHINVK</sequence>
<gene>
    <name evidence="2" type="ORF">GJU41_02815</name>
</gene>
<feature type="coiled-coil region" evidence="1">
    <location>
        <begin position="32"/>
        <end position="59"/>
    </location>
</feature>
<dbReference type="PANTHER" id="PTHR40070:SF1">
    <property type="entry name" value="UPF0478 PROTEIN YTXG"/>
    <property type="match status" value="1"/>
</dbReference>
<evidence type="ECO:0000256" key="1">
    <source>
        <dbReference type="SAM" id="Coils"/>
    </source>
</evidence>
<comment type="caution">
    <text evidence="2">The sequence shown here is derived from an EMBL/GenBank/DDBJ whole genome shotgun (WGS) entry which is preliminary data.</text>
</comment>
<accession>A0A6I2M6C1</accession>